<gene>
    <name evidence="1" type="ORF">BA177_12865</name>
</gene>
<evidence type="ECO:0000313" key="2">
    <source>
        <dbReference type="Proteomes" id="UP000092695"/>
    </source>
</evidence>
<dbReference type="KEGG" id="woc:BA177_12865"/>
<protein>
    <recommendedName>
        <fullName evidence="3">Salt-induced outer membrane protein</fullName>
    </recommendedName>
</protein>
<keyword evidence="2" id="KW-1185">Reference proteome</keyword>
<name>A0A193LLF0_9GAMM</name>
<accession>A0A193LLF0</accession>
<sequence>MSTTTLAQGGPAAEEAGPWSGKAALGFLATSGNTDSSSLNSQFAVGYEHGNWQHLLDATAIKADENNESTAEAYKVGWKSEFNISEHDFLFGRLTWRKDLFSGYDQQFSQTVGYGRRLIETEKHHLSAEIGFGARQADLSDGTSEDGFIGRGGLLYRWQLTDTSQFTQELSIESGDTNTYTESITALRTRLLGEFALVASYTIKNNSDVPVATEKTDTYTALSIEYAF</sequence>
<evidence type="ECO:0000313" key="1">
    <source>
        <dbReference type="EMBL" id="ANO53219.1"/>
    </source>
</evidence>
<evidence type="ECO:0008006" key="3">
    <source>
        <dbReference type="Google" id="ProtNLM"/>
    </source>
</evidence>
<reference evidence="1 2" key="1">
    <citation type="submission" date="2016-06" db="EMBL/GenBank/DDBJ databases">
        <title>Complete genome sequence of a deep-branching marine Gamma Proteobacterium Woeseia oceani type strain XK5.</title>
        <authorList>
            <person name="Mu D."/>
            <person name="Du Z."/>
        </authorList>
    </citation>
    <scope>NUCLEOTIDE SEQUENCE [LARGE SCALE GENOMIC DNA]</scope>
    <source>
        <strain evidence="1 2">XK5</strain>
    </source>
</reference>
<dbReference type="AlphaFoldDB" id="A0A193LLF0"/>
<dbReference type="Pfam" id="PF04338">
    <property type="entry name" value="DUF481"/>
    <property type="match status" value="1"/>
</dbReference>
<dbReference type="Proteomes" id="UP000092695">
    <property type="component" value="Chromosome"/>
</dbReference>
<proteinExistence type="predicted"/>
<dbReference type="STRING" id="1548547.BA177_12865"/>
<dbReference type="InterPro" id="IPR007433">
    <property type="entry name" value="DUF481"/>
</dbReference>
<organism evidence="1 2">
    <name type="scientific">Woeseia oceani</name>
    <dbReference type="NCBI Taxonomy" id="1548547"/>
    <lineage>
        <taxon>Bacteria</taxon>
        <taxon>Pseudomonadati</taxon>
        <taxon>Pseudomonadota</taxon>
        <taxon>Gammaproteobacteria</taxon>
        <taxon>Woeseiales</taxon>
        <taxon>Woeseiaceae</taxon>
        <taxon>Woeseia</taxon>
    </lineage>
</organism>
<dbReference type="EMBL" id="CP016268">
    <property type="protein sequence ID" value="ANO53219.1"/>
    <property type="molecule type" value="Genomic_DNA"/>
</dbReference>